<dbReference type="PANTHER" id="PTHR12804">
    <property type="entry name" value="MICROSOMAL SIGNAL PEPTIDASE 23 KD SUBUNIT SPC22/23"/>
    <property type="match status" value="1"/>
</dbReference>
<evidence type="ECO:0000256" key="1">
    <source>
        <dbReference type="ARBA" id="ARBA00004648"/>
    </source>
</evidence>
<dbReference type="OMA" id="ILWDRTI"/>
<keyword evidence="4 8" id="KW-0256">Endoplasmic reticulum</keyword>
<dbReference type="EMBL" id="LFYR01001823">
    <property type="protein sequence ID" value="KMZ59028.1"/>
    <property type="molecule type" value="Genomic_DNA"/>
</dbReference>
<keyword evidence="6 8" id="KW-1133">Transmembrane helix</keyword>
<dbReference type="PIRSF" id="PIRSF016089">
    <property type="entry name" value="SPC22"/>
    <property type="match status" value="1"/>
</dbReference>
<keyword evidence="11" id="KW-1185">Reference proteome</keyword>
<name>A0A0K9NQY9_ZOSMR</name>
<comment type="function">
    <text evidence="8">Essential component of the signal peptidase complex (SPC) which catalyzes the cleavage of N-terminal signal sequences from nascent proteins as they are translocated into the lumen of the endoplasmic reticulum. Essential for the SPC catalytic activity, possibly by stabilizing and positioning the active center of the complex close to the lumenal surface.</text>
</comment>
<dbReference type="PANTHER" id="PTHR12804:SF9">
    <property type="entry name" value="SIGNAL PEPTIDASE COMPLEX SUBUNIT 3"/>
    <property type="match status" value="1"/>
</dbReference>
<reference evidence="11" key="1">
    <citation type="journal article" date="2016" name="Nature">
        <title>The genome of the seagrass Zostera marina reveals angiosperm adaptation to the sea.</title>
        <authorList>
            <person name="Olsen J.L."/>
            <person name="Rouze P."/>
            <person name="Verhelst B."/>
            <person name="Lin Y.-C."/>
            <person name="Bayer T."/>
            <person name="Collen J."/>
            <person name="Dattolo E."/>
            <person name="De Paoli E."/>
            <person name="Dittami S."/>
            <person name="Maumus F."/>
            <person name="Michel G."/>
            <person name="Kersting A."/>
            <person name="Lauritano C."/>
            <person name="Lohaus R."/>
            <person name="Toepel M."/>
            <person name="Tonon T."/>
            <person name="Vanneste K."/>
            <person name="Amirebrahimi M."/>
            <person name="Brakel J."/>
            <person name="Bostroem C."/>
            <person name="Chovatia M."/>
            <person name="Grimwood J."/>
            <person name="Jenkins J.W."/>
            <person name="Jueterbock A."/>
            <person name="Mraz A."/>
            <person name="Stam W.T."/>
            <person name="Tice H."/>
            <person name="Bornberg-Bauer E."/>
            <person name="Green P.J."/>
            <person name="Pearson G.A."/>
            <person name="Procaccini G."/>
            <person name="Duarte C.M."/>
            <person name="Schmutz J."/>
            <person name="Reusch T.B.H."/>
            <person name="Van de Peer Y."/>
        </authorList>
    </citation>
    <scope>NUCLEOTIDE SEQUENCE [LARGE SCALE GENOMIC DNA]</scope>
    <source>
        <strain evidence="11">cv. Finnish</strain>
    </source>
</reference>
<sequence>MIDHRLCFTMTYSNLHCRLGTLVNLTSILFILLFVTVSFPDAIIRSPSVDVHAEVSKLNRFRKRLNGNDEVSLNLNISVDLSSVFNWKTKQLFVFVTAEYKTLQNSFNQVILWDRTIHDRDSAKFEIYAKNKYLLIDQGCHLLGKEIQLVVNWYVMHKTGWMSRHNKSMSYFELPQVYI</sequence>
<protein>
    <recommendedName>
        <fullName evidence="8">Signal peptidase complex subunit 3</fullName>
    </recommendedName>
    <alternativeName>
        <fullName evidence="8">Microsomal signal peptidase 22 kDa subunit</fullName>
    </alternativeName>
</protein>
<comment type="caution">
    <text evidence="10">The sequence shown here is derived from an EMBL/GenBank/DDBJ whole genome shotgun (WGS) entry which is preliminary data.</text>
</comment>
<evidence type="ECO:0000313" key="10">
    <source>
        <dbReference type="EMBL" id="KMZ59028.1"/>
    </source>
</evidence>
<dbReference type="Pfam" id="PF04573">
    <property type="entry name" value="SPC22"/>
    <property type="match status" value="1"/>
</dbReference>
<dbReference type="InterPro" id="IPR007653">
    <property type="entry name" value="SPC3"/>
</dbReference>
<dbReference type="GO" id="GO:0006465">
    <property type="term" value="P:signal peptide processing"/>
    <property type="evidence" value="ECO:0000318"/>
    <property type="project" value="GO_Central"/>
</dbReference>
<proteinExistence type="inferred from homology"/>
<evidence type="ECO:0000313" key="11">
    <source>
        <dbReference type="Proteomes" id="UP000036987"/>
    </source>
</evidence>
<accession>A0A0K9NQY9</accession>
<dbReference type="STRING" id="29655.A0A0K9NQY9"/>
<keyword evidence="7 8" id="KW-0472">Membrane</keyword>
<comment type="similarity">
    <text evidence="2 8">Belongs to the SPCS3 family.</text>
</comment>
<evidence type="ECO:0000256" key="2">
    <source>
        <dbReference type="ARBA" id="ARBA00009289"/>
    </source>
</evidence>
<evidence type="ECO:0000256" key="5">
    <source>
        <dbReference type="ARBA" id="ARBA00022968"/>
    </source>
</evidence>
<organism evidence="10 11">
    <name type="scientific">Zostera marina</name>
    <name type="common">Eelgrass</name>
    <dbReference type="NCBI Taxonomy" id="29655"/>
    <lineage>
        <taxon>Eukaryota</taxon>
        <taxon>Viridiplantae</taxon>
        <taxon>Streptophyta</taxon>
        <taxon>Embryophyta</taxon>
        <taxon>Tracheophyta</taxon>
        <taxon>Spermatophyta</taxon>
        <taxon>Magnoliopsida</taxon>
        <taxon>Liliopsida</taxon>
        <taxon>Zosteraceae</taxon>
        <taxon>Zostera</taxon>
    </lineage>
</organism>
<dbReference type="GO" id="GO:0045047">
    <property type="term" value="P:protein targeting to ER"/>
    <property type="evidence" value="ECO:0000318"/>
    <property type="project" value="GO_Central"/>
</dbReference>
<dbReference type="OrthoDB" id="10261524at2759"/>
<dbReference type="GO" id="GO:0005787">
    <property type="term" value="C:signal peptidase complex"/>
    <property type="evidence" value="ECO:0000318"/>
    <property type="project" value="GO_Central"/>
</dbReference>
<evidence type="ECO:0000256" key="9">
    <source>
        <dbReference type="SAM" id="Phobius"/>
    </source>
</evidence>
<evidence type="ECO:0000256" key="8">
    <source>
        <dbReference type="PIRNR" id="PIRNR016089"/>
    </source>
</evidence>
<keyword evidence="3 8" id="KW-0812">Transmembrane</keyword>
<dbReference type="AlphaFoldDB" id="A0A0K9NQY9"/>
<evidence type="ECO:0000256" key="3">
    <source>
        <dbReference type="ARBA" id="ARBA00022692"/>
    </source>
</evidence>
<feature type="transmembrane region" description="Helical" evidence="9">
    <location>
        <begin position="21"/>
        <end position="39"/>
    </location>
</feature>
<keyword evidence="5 8" id="KW-0735">Signal-anchor</keyword>
<evidence type="ECO:0000256" key="6">
    <source>
        <dbReference type="ARBA" id="ARBA00022989"/>
    </source>
</evidence>
<evidence type="ECO:0000256" key="4">
    <source>
        <dbReference type="ARBA" id="ARBA00022824"/>
    </source>
</evidence>
<evidence type="ECO:0000256" key="7">
    <source>
        <dbReference type="ARBA" id="ARBA00023136"/>
    </source>
</evidence>
<comment type="subcellular location">
    <subcellularLocation>
        <location evidence="1">Endoplasmic reticulum membrane</location>
        <topology evidence="1">Single-pass type II membrane protein</topology>
    </subcellularLocation>
</comment>
<dbReference type="Proteomes" id="UP000036987">
    <property type="component" value="Unassembled WGS sequence"/>
</dbReference>
<gene>
    <name evidence="10" type="ORF">ZOSMA_70G00420</name>
</gene>